<dbReference type="AlphaFoldDB" id="A0A5J6ME08"/>
<dbReference type="InterPro" id="IPR027417">
    <property type="entry name" value="P-loop_NTPase"/>
</dbReference>
<dbReference type="EMBL" id="CP042906">
    <property type="protein sequence ID" value="QEX15612.1"/>
    <property type="molecule type" value="Genomic_DNA"/>
</dbReference>
<dbReference type="PANTHER" id="PTHR37512">
    <property type="entry name" value="TRIFUNCTIONAL NAD BIOSYNTHESIS/REGULATOR PROTEIN NADR"/>
    <property type="match status" value="1"/>
</dbReference>
<keyword evidence="3" id="KW-1185">Reference proteome</keyword>
<dbReference type="KEGG" id="htq:FRZ44_08990"/>
<dbReference type="SUPFAM" id="SSF52540">
    <property type="entry name" value="P-loop containing nucleoside triphosphate hydrolases"/>
    <property type="match status" value="1"/>
</dbReference>
<reference evidence="2 3" key="1">
    <citation type="submission" date="2019-08" db="EMBL/GenBank/DDBJ databases">
        <title>Hyperibacter terrae gen. nov., sp. nov. and Hyperibacter viscosus sp. nov., two new members in the family Rhodospirillaceae isolated from the rhizosphere of Hypericum perforatum.</title>
        <authorList>
            <person name="Noviana Z."/>
        </authorList>
    </citation>
    <scope>NUCLEOTIDE SEQUENCE [LARGE SCALE GENOMIC DNA]</scope>
    <source>
        <strain evidence="2 3">R5913</strain>
    </source>
</reference>
<evidence type="ECO:0000313" key="2">
    <source>
        <dbReference type="EMBL" id="QEX15612.1"/>
    </source>
</evidence>
<proteinExistence type="predicted"/>
<sequence length="336" mass="37128">MSRGFIIGGFRLPTLGHKYLIEFASRWCEGDLDVMLNTRDEDPIPGALRHRWLADQFRGIARIHRFHNDLPEDAAGVPNFWQRWNRAILKVLGGRPPDLLFASESYGKRLAADLGARYVPVDTPRDAVPISASRVHAGIGEHWDLLLPEARPSFLKRVAIVGPESCGKTTLARRLAAAHRTVHVPEFARSYLEATDPSKYPDLADIAIIGAGHAASEDALARQANRLLVLDTDHLCTAVWSEVALGTVPASIEAEIAARPYDLRLLLADDVPFAPDPLRYAGKERQMTLAHFTAALERRGLAYRIIDGGWTERTKKAAAAVDALMAEPYRLRAVNA</sequence>
<dbReference type="PANTHER" id="PTHR37512:SF1">
    <property type="entry name" value="NADR_TTD14 AAA DOMAIN-CONTAINING PROTEIN"/>
    <property type="match status" value="1"/>
</dbReference>
<feature type="domain" description="NadR/Ttd14 AAA" evidence="1">
    <location>
        <begin position="157"/>
        <end position="313"/>
    </location>
</feature>
<gene>
    <name evidence="2" type="ORF">FRZ44_08990</name>
</gene>
<evidence type="ECO:0000313" key="3">
    <source>
        <dbReference type="Proteomes" id="UP000326202"/>
    </source>
</evidence>
<dbReference type="Gene3D" id="3.40.50.300">
    <property type="entry name" value="P-loop containing nucleotide triphosphate hydrolases"/>
    <property type="match status" value="1"/>
</dbReference>
<protein>
    <recommendedName>
        <fullName evidence="1">NadR/Ttd14 AAA domain-containing protein</fullName>
    </recommendedName>
</protein>
<dbReference type="OrthoDB" id="3249147at2"/>
<dbReference type="InterPro" id="IPR052735">
    <property type="entry name" value="NAD_biosynth-regulator"/>
</dbReference>
<dbReference type="Pfam" id="PF13521">
    <property type="entry name" value="AAA_28"/>
    <property type="match status" value="1"/>
</dbReference>
<dbReference type="InterPro" id="IPR014729">
    <property type="entry name" value="Rossmann-like_a/b/a_fold"/>
</dbReference>
<evidence type="ECO:0000259" key="1">
    <source>
        <dbReference type="Pfam" id="PF13521"/>
    </source>
</evidence>
<dbReference type="Gene3D" id="3.40.50.620">
    <property type="entry name" value="HUPs"/>
    <property type="match status" value="1"/>
</dbReference>
<dbReference type="InterPro" id="IPR038727">
    <property type="entry name" value="NadR/Ttd14_AAA_dom"/>
</dbReference>
<dbReference type="RefSeq" id="WP_151176047.1">
    <property type="nucleotide sequence ID" value="NZ_CP042906.1"/>
</dbReference>
<dbReference type="Proteomes" id="UP000326202">
    <property type="component" value="Chromosome"/>
</dbReference>
<dbReference type="SUPFAM" id="SSF52374">
    <property type="entry name" value="Nucleotidylyl transferase"/>
    <property type="match status" value="1"/>
</dbReference>
<organism evidence="2 3">
    <name type="scientific">Hypericibacter terrae</name>
    <dbReference type="NCBI Taxonomy" id="2602015"/>
    <lineage>
        <taxon>Bacteria</taxon>
        <taxon>Pseudomonadati</taxon>
        <taxon>Pseudomonadota</taxon>
        <taxon>Alphaproteobacteria</taxon>
        <taxon>Rhodospirillales</taxon>
        <taxon>Dongiaceae</taxon>
        <taxon>Hypericibacter</taxon>
    </lineage>
</organism>
<name>A0A5J6ME08_9PROT</name>
<accession>A0A5J6ME08</accession>